<feature type="transmembrane region" description="Helical" evidence="2">
    <location>
        <begin position="6"/>
        <end position="30"/>
    </location>
</feature>
<accession>A0A7J7J266</accession>
<reference evidence="3" key="1">
    <citation type="submission" date="2020-06" db="EMBL/GenBank/DDBJ databases">
        <title>Draft genome of Bugula neritina, a colonial animal packing powerful symbionts and potential medicines.</title>
        <authorList>
            <person name="Rayko M."/>
        </authorList>
    </citation>
    <scope>NUCLEOTIDE SEQUENCE [LARGE SCALE GENOMIC DNA]</scope>
    <source>
        <strain evidence="3">Kwan_BN1</strain>
    </source>
</reference>
<evidence type="ECO:0000313" key="4">
    <source>
        <dbReference type="Proteomes" id="UP000593567"/>
    </source>
</evidence>
<name>A0A7J7J266_BUGNE</name>
<gene>
    <name evidence="3" type="ORF">EB796_021413</name>
</gene>
<dbReference type="AlphaFoldDB" id="A0A7J7J266"/>
<sequence>MLYTLSIYSTLPTCYTPFTLSVYSIIYIMFQKHMKPVDSVKITKQKFSNPKKQHAKHHDQHIAEESD</sequence>
<keyword evidence="4" id="KW-1185">Reference proteome</keyword>
<comment type="caution">
    <text evidence="3">The sequence shown here is derived from an EMBL/GenBank/DDBJ whole genome shotgun (WGS) entry which is preliminary data.</text>
</comment>
<evidence type="ECO:0000313" key="3">
    <source>
        <dbReference type="EMBL" id="KAF6020282.1"/>
    </source>
</evidence>
<keyword evidence="2" id="KW-0812">Transmembrane</keyword>
<feature type="compositionally biased region" description="Basic residues" evidence="1">
    <location>
        <begin position="49"/>
        <end position="59"/>
    </location>
</feature>
<proteinExistence type="predicted"/>
<dbReference type="Proteomes" id="UP000593567">
    <property type="component" value="Unassembled WGS sequence"/>
</dbReference>
<evidence type="ECO:0000256" key="1">
    <source>
        <dbReference type="SAM" id="MobiDB-lite"/>
    </source>
</evidence>
<evidence type="ECO:0000256" key="2">
    <source>
        <dbReference type="SAM" id="Phobius"/>
    </source>
</evidence>
<dbReference type="EMBL" id="VXIV02003183">
    <property type="protein sequence ID" value="KAF6020282.1"/>
    <property type="molecule type" value="Genomic_DNA"/>
</dbReference>
<feature type="region of interest" description="Disordered" evidence="1">
    <location>
        <begin position="47"/>
        <end position="67"/>
    </location>
</feature>
<keyword evidence="2" id="KW-0472">Membrane</keyword>
<organism evidence="3 4">
    <name type="scientific">Bugula neritina</name>
    <name type="common">Brown bryozoan</name>
    <name type="synonym">Sertularia neritina</name>
    <dbReference type="NCBI Taxonomy" id="10212"/>
    <lineage>
        <taxon>Eukaryota</taxon>
        <taxon>Metazoa</taxon>
        <taxon>Spiralia</taxon>
        <taxon>Lophotrochozoa</taxon>
        <taxon>Bryozoa</taxon>
        <taxon>Gymnolaemata</taxon>
        <taxon>Cheilostomatida</taxon>
        <taxon>Flustrina</taxon>
        <taxon>Buguloidea</taxon>
        <taxon>Bugulidae</taxon>
        <taxon>Bugula</taxon>
    </lineage>
</organism>
<protein>
    <submittedName>
        <fullName evidence="3">PAK1IP1</fullName>
    </submittedName>
</protein>
<keyword evidence="2" id="KW-1133">Transmembrane helix</keyword>